<reference evidence="1 2" key="1">
    <citation type="submission" date="2024-10" db="EMBL/GenBank/DDBJ databases">
        <title>The Natural Products Discovery Center: Release of the First 8490 Sequenced Strains for Exploring Actinobacteria Biosynthetic Diversity.</title>
        <authorList>
            <person name="Kalkreuter E."/>
            <person name="Kautsar S.A."/>
            <person name="Yang D."/>
            <person name="Bader C.D."/>
            <person name="Teijaro C.N."/>
            <person name="Fluegel L."/>
            <person name="Davis C.M."/>
            <person name="Simpson J.R."/>
            <person name="Lauterbach L."/>
            <person name="Steele A.D."/>
            <person name="Gui C."/>
            <person name="Meng S."/>
            <person name="Li G."/>
            <person name="Viehrig K."/>
            <person name="Ye F."/>
            <person name="Su P."/>
            <person name="Kiefer A.F."/>
            <person name="Nichols A."/>
            <person name="Cepeda A.J."/>
            <person name="Yan W."/>
            <person name="Fan B."/>
            <person name="Jiang Y."/>
            <person name="Adhikari A."/>
            <person name="Zheng C.-J."/>
            <person name="Schuster L."/>
            <person name="Cowan T.M."/>
            <person name="Smanski M.J."/>
            <person name="Chevrette M.G."/>
            <person name="De Carvalho L.P.S."/>
            <person name="Shen B."/>
        </authorList>
    </citation>
    <scope>NUCLEOTIDE SEQUENCE [LARGE SCALE GENOMIC DNA]</scope>
    <source>
        <strain evidence="1 2">NPDC017990</strain>
    </source>
</reference>
<evidence type="ECO:0000313" key="2">
    <source>
        <dbReference type="Proteomes" id="UP001610818"/>
    </source>
</evidence>
<dbReference type="Proteomes" id="UP001610818">
    <property type="component" value="Unassembled WGS sequence"/>
</dbReference>
<evidence type="ECO:0000313" key="1">
    <source>
        <dbReference type="EMBL" id="MFH8547239.1"/>
    </source>
</evidence>
<sequence>MSGAPFLSVLRDRWRATGADLPGGNPLLSHRAPMEGYLWRFTDQARGRVLVVACGVNDHPDQPWGTVVVAAHPDRLMRSASVDGAHASTTGYEISAPPVFSLSKGLLHARLGEDIDIRCSLDPVHTWPQRRLLHGSGVFSVVPGLNHYWHPHLFDARVTGTARLAQETWNLSDCHVYAEKSWGRGFPRAWWWGQAHGFDRPDLCVAFAGGLLGRGRATVNVSGLTLNMGSRMLSLVPPTALVRARVRDGSWRISGRTPRYEVDLIGDAAGSQALPLPVPLLQPHHFGHSLQHLAGQLRVRVRRDGKEIYTGSSALAALETGTL</sequence>
<protein>
    <submittedName>
        <fullName evidence="1">Tocopherol cyclase family protein</fullName>
    </submittedName>
</protein>
<accession>A0ABW7QST5</accession>
<gene>
    <name evidence="1" type="ORF">ACH4F9_19745</name>
</gene>
<dbReference type="Pfam" id="PF14249">
    <property type="entry name" value="Tocopherol_cycl"/>
    <property type="match status" value="1"/>
</dbReference>
<dbReference type="EMBL" id="JBIRGQ010000003">
    <property type="protein sequence ID" value="MFH8547239.1"/>
    <property type="molecule type" value="Genomic_DNA"/>
</dbReference>
<organism evidence="1 2">
    <name type="scientific">Streptomyces longisporoflavus</name>
    <dbReference type="NCBI Taxonomy" id="28044"/>
    <lineage>
        <taxon>Bacteria</taxon>
        <taxon>Bacillati</taxon>
        <taxon>Actinomycetota</taxon>
        <taxon>Actinomycetes</taxon>
        <taxon>Kitasatosporales</taxon>
        <taxon>Streptomycetaceae</taxon>
        <taxon>Streptomyces</taxon>
    </lineage>
</organism>
<dbReference type="RefSeq" id="WP_397713215.1">
    <property type="nucleotide sequence ID" value="NZ_JBIRGN010000003.1"/>
</dbReference>
<dbReference type="PANTHER" id="PTHR35309">
    <property type="match status" value="1"/>
</dbReference>
<name>A0ABW7QST5_9ACTN</name>
<comment type="caution">
    <text evidence="1">The sequence shown here is derived from an EMBL/GenBank/DDBJ whole genome shotgun (WGS) entry which is preliminary data.</text>
</comment>
<dbReference type="PANTHER" id="PTHR35309:SF4">
    <property type="entry name" value="TOCOPHEROL CYCLASE"/>
    <property type="match status" value="1"/>
</dbReference>
<keyword evidence="2" id="KW-1185">Reference proteome</keyword>
<proteinExistence type="predicted"/>
<dbReference type="InterPro" id="IPR025893">
    <property type="entry name" value="Tocopherol_cyclase"/>
</dbReference>